<keyword evidence="6 10" id="KW-0812">Transmembrane</keyword>
<dbReference type="EMBL" id="JBHLUH010000012">
    <property type="protein sequence ID" value="MFC0528317.1"/>
    <property type="molecule type" value="Genomic_DNA"/>
</dbReference>
<evidence type="ECO:0000256" key="5">
    <source>
        <dbReference type="ARBA" id="ARBA00022605"/>
    </source>
</evidence>
<organism evidence="11 12">
    <name type="scientific">Phytohabitans kaempferiae</name>
    <dbReference type="NCBI Taxonomy" id="1620943"/>
    <lineage>
        <taxon>Bacteria</taxon>
        <taxon>Bacillati</taxon>
        <taxon>Actinomycetota</taxon>
        <taxon>Actinomycetes</taxon>
        <taxon>Micromonosporales</taxon>
        <taxon>Micromonosporaceae</taxon>
    </lineage>
</organism>
<dbReference type="RefSeq" id="WP_377249762.1">
    <property type="nucleotide sequence ID" value="NZ_JBHLUH010000012.1"/>
</dbReference>
<keyword evidence="12" id="KW-1185">Reference proteome</keyword>
<evidence type="ECO:0000313" key="11">
    <source>
        <dbReference type="EMBL" id="MFC0528317.1"/>
    </source>
</evidence>
<feature type="transmembrane region" description="Helical" evidence="10">
    <location>
        <begin position="148"/>
        <end position="169"/>
    </location>
</feature>
<proteinExistence type="predicted"/>
<protein>
    <submittedName>
        <fullName evidence="11">EI24 domain-containing protein</fullName>
    </submittedName>
</protein>
<comment type="caution">
    <text evidence="11">The sequence shown here is derived from an EMBL/GenBank/DDBJ whole genome shotgun (WGS) entry which is preliminary data.</text>
</comment>
<dbReference type="Proteomes" id="UP001589867">
    <property type="component" value="Unassembled WGS sequence"/>
</dbReference>
<accession>A0ABV6M190</accession>
<keyword evidence="3" id="KW-1003">Cell membrane</keyword>
<dbReference type="PANTHER" id="PTHR37468:SF1">
    <property type="entry name" value="SULFATE TRANSPORTER CYSZ"/>
    <property type="match status" value="1"/>
</dbReference>
<evidence type="ECO:0000256" key="10">
    <source>
        <dbReference type="SAM" id="Phobius"/>
    </source>
</evidence>
<keyword evidence="2" id="KW-0813">Transport</keyword>
<keyword evidence="4" id="KW-0997">Cell inner membrane</keyword>
<keyword evidence="8" id="KW-0764">Sulfate transport</keyword>
<comment type="subcellular location">
    <subcellularLocation>
        <location evidence="1">Membrane</location>
        <topology evidence="1">Multi-pass membrane protein</topology>
    </subcellularLocation>
</comment>
<evidence type="ECO:0000256" key="2">
    <source>
        <dbReference type="ARBA" id="ARBA00022448"/>
    </source>
</evidence>
<feature type="transmembrane region" description="Helical" evidence="10">
    <location>
        <begin position="216"/>
        <end position="240"/>
    </location>
</feature>
<dbReference type="PANTHER" id="PTHR37468">
    <property type="entry name" value="SULFATE TRANSPORTER CYSZ"/>
    <property type="match status" value="1"/>
</dbReference>
<keyword evidence="7 10" id="KW-1133">Transmembrane helix</keyword>
<dbReference type="Pfam" id="PF07264">
    <property type="entry name" value="EI24"/>
    <property type="match status" value="1"/>
</dbReference>
<dbReference type="InterPro" id="IPR050480">
    <property type="entry name" value="CysZ-like"/>
</dbReference>
<name>A0ABV6M190_9ACTN</name>
<evidence type="ECO:0000256" key="6">
    <source>
        <dbReference type="ARBA" id="ARBA00022692"/>
    </source>
</evidence>
<evidence type="ECO:0000256" key="7">
    <source>
        <dbReference type="ARBA" id="ARBA00022989"/>
    </source>
</evidence>
<reference evidence="11 12" key="1">
    <citation type="submission" date="2024-09" db="EMBL/GenBank/DDBJ databases">
        <authorList>
            <person name="Sun Q."/>
            <person name="Mori K."/>
        </authorList>
    </citation>
    <scope>NUCLEOTIDE SEQUENCE [LARGE SCALE GENOMIC DNA]</scope>
    <source>
        <strain evidence="11 12">TBRC 3947</strain>
    </source>
</reference>
<keyword evidence="9 10" id="KW-0472">Membrane</keyword>
<evidence type="ECO:0000256" key="1">
    <source>
        <dbReference type="ARBA" id="ARBA00004141"/>
    </source>
</evidence>
<evidence type="ECO:0000256" key="4">
    <source>
        <dbReference type="ARBA" id="ARBA00022519"/>
    </source>
</evidence>
<feature type="transmembrane region" description="Helical" evidence="10">
    <location>
        <begin position="32"/>
        <end position="59"/>
    </location>
</feature>
<evidence type="ECO:0000256" key="9">
    <source>
        <dbReference type="ARBA" id="ARBA00023136"/>
    </source>
</evidence>
<feature type="transmembrane region" description="Helical" evidence="10">
    <location>
        <begin position="175"/>
        <end position="195"/>
    </location>
</feature>
<keyword evidence="5" id="KW-0028">Amino-acid biosynthesis</keyword>
<feature type="transmembrane region" description="Helical" evidence="10">
    <location>
        <begin position="79"/>
        <end position="108"/>
    </location>
</feature>
<gene>
    <name evidence="11" type="ORF">ACFFIA_11665</name>
</gene>
<evidence type="ECO:0000256" key="3">
    <source>
        <dbReference type="ARBA" id="ARBA00022475"/>
    </source>
</evidence>
<dbReference type="InterPro" id="IPR059112">
    <property type="entry name" value="CysZ/EI24"/>
</dbReference>
<evidence type="ECO:0000313" key="12">
    <source>
        <dbReference type="Proteomes" id="UP001589867"/>
    </source>
</evidence>
<sequence>MVFYAPGVVGEFFAGVGLLGRGLGMYVRSPRLVLLGIIPALMSGLLFVAAFVTLVYFVSDLAELATWFADDWSEGLRDVVRVFAAIAILGLGGLVGILTFTAVTLLIGDPFYEKISEKIEERFGGVPGEVEVPWWLSLRRSLWDSLRLIALSLAIGIPLFFLGLLPLVGQTVIPVIAALVGGWFLALELVGVPFFRRGLRLPDRRRVLAGHRPLALGFGVSVFCCFLIPLGAVLVMPAAVAGGTLLARKVLGLPIDTPAAAVAPPPIAGPQPSLDT</sequence>
<evidence type="ECO:0000256" key="8">
    <source>
        <dbReference type="ARBA" id="ARBA00023032"/>
    </source>
</evidence>